<comment type="subcellular location">
    <subcellularLocation>
        <location evidence="1">Cell membrane</location>
        <topology evidence="1">Multi-pass membrane protein</topology>
    </subcellularLocation>
</comment>
<dbReference type="AlphaFoldDB" id="A0A2P8DZJ7"/>
<keyword evidence="5 6" id="KW-0472">Membrane</keyword>
<dbReference type="NCBIfam" id="TIGR00360">
    <property type="entry name" value="ComEC_N-term"/>
    <property type="match status" value="1"/>
</dbReference>
<feature type="transmembrane region" description="Helical" evidence="6">
    <location>
        <begin position="251"/>
        <end position="278"/>
    </location>
</feature>
<proteinExistence type="predicted"/>
<dbReference type="Pfam" id="PF13567">
    <property type="entry name" value="DUF4131"/>
    <property type="match status" value="1"/>
</dbReference>
<evidence type="ECO:0000256" key="6">
    <source>
        <dbReference type="SAM" id="Phobius"/>
    </source>
</evidence>
<keyword evidence="4 6" id="KW-1133">Transmembrane helix</keyword>
<evidence type="ECO:0000259" key="7">
    <source>
        <dbReference type="Pfam" id="PF03772"/>
    </source>
</evidence>
<dbReference type="Pfam" id="PF03772">
    <property type="entry name" value="Competence"/>
    <property type="match status" value="1"/>
</dbReference>
<feature type="transmembrane region" description="Helical" evidence="6">
    <location>
        <begin position="32"/>
        <end position="50"/>
    </location>
</feature>
<dbReference type="EMBL" id="PYGF01000009">
    <property type="protein sequence ID" value="PSL02646.1"/>
    <property type="molecule type" value="Genomic_DNA"/>
</dbReference>
<dbReference type="PANTHER" id="PTHR30619:SF1">
    <property type="entry name" value="RECOMBINATION PROTEIN 2"/>
    <property type="match status" value="1"/>
</dbReference>
<keyword evidence="10" id="KW-1185">Reference proteome</keyword>
<name>A0A2P8DZJ7_9BACT</name>
<feature type="transmembrane region" description="Helical" evidence="6">
    <location>
        <begin position="418"/>
        <end position="443"/>
    </location>
</feature>
<evidence type="ECO:0000256" key="3">
    <source>
        <dbReference type="ARBA" id="ARBA00022692"/>
    </source>
</evidence>
<protein>
    <submittedName>
        <fullName evidence="9">Competence protein ComEC</fullName>
    </submittedName>
</protein>
<dbReference type="InterPro" id="IPR052159">
    <property type="entry name" value="Competence_DNA_uptake"/>
</dbReference>
<evidence type="ECO:0000313" key="10">
    <source>
        <dbReference type="Proteomes" id="UP000240708"/>
    </source>
</evidence>
<evidence type="ECO:0000256" key="1">
    <source>
        <dbReference type="ARBA" id="ARBA00004651"/>
    </source>
</evidence>
<dbReference type="Proteomes" id="UP000240708">
    <property type="component" value="Unassembled WGS sequence"/>
</dbReference>
<feature type="transmembrane region" description="Helical" evidence="6">
    <location>
        <begin position="361"/>
        <end position="381"/>
    </location>
</feature>
<feature type="transmembrane region" description="Helical" evidence="6">
    <location>
        <begin position="290"/>
        <end position="314"/>
    </location>
</feature>
<feature type="transmembrane region" description="Helical" evidence="6">
    <location>
        <begin position="482"/>
        <end position="504"/>
    </location>
</feature>
<dbReference type="GO" id="GO:0005886">
    <property type="term" value="C:plasma membrane"/>
    <property type="evidence" value="ECO:0007669"/>
    <property type="project" value="UniProtKB-SubCell"/>
</dbReference>
<keyword evidence="3 6" id="KW-0812">Transmembrane</keyword>
<feature type="transmembrane region" description="Helical" evidence="6">
    <location>
        <begin position="62"/>
        <end position="81"/>
    </location>
</feature>
<reference evidence="9 10" key="1">
    <citation type="submission" date="2018-03" db="EMBL/GenBank/DDBJ databases">
        <title>Genomic Encyclopedia of Archaeal and Bacterial Type Strains, Phase II (KMG-II): from individual species to whole genera.</title>
        <authorList>
            <person name="Goeker M."/>
        </authorList>
    </citation>
    <scope>NUCLEOTIDE SEQUENCE [LARGE SCALE GENOMIC DNA]</scope>
    <source>
        <strain evidence="9 10">DSM 28057</strain>
    </source>
</reference>
<dbReference type="OrthoDB" id="9761531at2"/>
<keyword evidence="2" id="KW-1003">Cell membrane</keyword>
<dbReference type="PANTHER" id="PTHR30619">
    <property type="entry name" value="DNA INTERNALIZATION/COMPETENCE PROTEIN COMEC/REC2"/>
    <property type="match status" value="1"/>
</dbReference>
<dbReference type="RefSeq" id="WP_106568202.1">
    <property type="nucleotide sequence ID" value="NZ_PYGF01000009.1"/>
</dbReference>
<feature type="domain" description="ComEC/Rec2-related protein" evidence="7">
    <location>
        <begin position="236"/>
        <end position="504"/>
    </location>
</feature>
<feature type="transmembrane region" description="Helical" evidence="6">
    <location>
        <begin position="6"/>
        <end position="25"/>
    </location>
</feature>
<evidence type="ECO:0000256" key="4">
    <source>
        <dbReference type="ARBA" id="ARBA00022989"/>
    </source>
</evidence>
<dbReference type="InterPro" id="IPR025405">
    <property type="entry name" value="DUF4131"/>
</dbReference>
<organism evidence="9 10">
    <name type="scientific">Cecembia rubra</name>
    <dbReference type="NCBI Taxonomy" id="1485585"/>
    <lineage>
        <taxon>Bacteria</taxon>
        <taxon>Pseudomonadati</taxon>
        <taxon>Bacteroidota</taxon>
        <taxon>Cytophagia</taxon>
        <taxon>Cytophagales</taxon>
        <taxon>Cyclobacteriaceae</taxon>
        <taxon>Cecembia</taxon>
    </lineage>
</organism>
<comment type="caution">
    <text evidence="9">The sequence shown here is derived from an EMBL/GenBank/DDBJ whole genome shotgun (WGS) entry which is preliminary data.</text>
</comment>
<feature type="transmembrane region" description="Helical" evidence="6">
    <location>
        <begin position="335"/>
        <end position="355"/>
    </location>
</feature>
<evidence type="ECO:0000256" key="5">
    <source>
        <dbReference type="ARBA" id="ARBA00023136"/>
    </source>
</evidence>
<accession>A0A2P8DZJ7</accession>
<dbReference type="InterPro" id="IPR004477">
    <property type="entry name" value="ComEC_N"/>
</dbReference>
<sequence length="654" mass="75174">MPFADYPFIRYLIFFILGILLYPLLMHFPKPTFDFLLAVFFLAYVTLLLINAKRNLQWLKTWTFPSLAYLMLILLGLQFSFHKDVLQNKNHLIYHQEGLSGYLAIVTGQDEARPNSISNRVEIKRGYSKGEWKDLAGEVIIYRKDSGVWLPGDFLWIKGNPQIIEGPKNPFEFDYKKFMARQQVMHQHFVGDNFQKIAWVNESPLEHFFVLLRGEIIGNFDRHFEDFQANQIAKALLLGQKKSLDRELSEAYATAGAMHVLAVSGLHVGIIYGFFFLWIKPYRLSVRKRITYLSGIILLIWSYALLTGMSPSVMRSATMFSLMGLAQMKSRSPSIFNAIALSALILLVFDPQLIYAVGFQLSYVALIGILLIQPILVRLWIPDNRILEYIWQISTVGIAAQIATFPISSYYFNIFPVYFLLSNLIAIPGAFLIMSFGVPYLLLGRVNVIGDWLSKFTEIIIQLVNTGIFAIQALPKSRISGIYLDLLDVMIYFSVLGLLIFLVHLPNKKVLWMIVAILFIGSMSRVIERITDFNRKELMVYRLDKGLAIDFLYQGKLFVFDQAEENELKYKVIANRERKSSGGFLPLIPDSSEENLKFRFPYGQTVSIQDEKIHFKDCDASALGIFQWESGIWRKIEYNDSISRTENALKVVFQ</sequence>
<evidence type="ECO:0000313" key="9">
    <source>
        <dbReference type="EMBL" id="PSL02646.1"/>
    </source>
</evidence>
<gene>
    <name evidence="9" type="ORF">CLV48_109116</name>
</gene>
<feature type="domain" description="DUF4131" evidence="8">
    <location>
        <begin position="35"/>
        <end position="192"/>
    </location>
</feature>
<evidence type="ECO:0000256" key="2">
    <source>
        <dbReference type="ARBA" id="ARBA00022475"/>
    </source>
</evidence>
<evidence type="ECO:0000259" key="8">
    <source>
        <dbReference type="Pfam" id="PF13567"/>
    </source>
</evidence>
<feature type="transmembrane region" description="Helical" evidence="6">
    <location>
        <begin position="510"/>
        <end position="527"/>
    </location>
</feature>
<feature type="transmembrane region" description="Helical" evidence="6">
    <location>
        <begin position="393"/>
        <end position="412"/>
    </location>
</feature>